<feature type="compositionally biased region" description="Pro residues" evidence="1">
    <location>
        <begin position="483"/>
        <end position="495"/>
    </location>
</feature>
<name>U4L8K5_PYROM</name>
<feature type="region of interest" description="Disordered" evidence="1">
    <location>
        <begin position="303"/>
        <end position="338"/>
    </location>
</feature>
<feature type="region of interest" description="Disordered" evidence="1">
    <location>
        <begin position="355"/>
        <end position="447"/>
    </location>
</feature>
<feature type="region of interest" description="Disordered" evidence="1">
    <location>
        <begin position="239"/>
        <end position="264"/>
    </location>
</feature>
<dbReference type="CDD" id="cd00821">
    <property type="entry name" value="PH"/>
    <property type="match status" value="1"/>
</dbReference>
<evidence type="ECO:0000313" key="3">
    <source>
        <dbReference type="EMBL" id="CCX15008.1"/>
    </source>
</evidence>
<protein>
    <recommendedName>
        <fullName evidence="2">PH domain-containing protein</fullName>
    </recommendedName>
</protein>
<organism evidence="3 4">
    <name type="scientific">Pyronema omphalodes (strain CBS 100304)</name>
    <name type="common">Pyronema confluens</name>
    <dbReference type="NCBI Taxonomy" id="1076935"/>
    <lineage>
        <taxon>Eukaryota</taxon>
        <taxon>Fungi</taxon>
        <taxon>Dikarya</taxon>
        <taxon>Ascomycota</taxon>
        <taxon>Pezizomycotina</taxon>
        <taxon>Pezizomycetes</taxon>
        <taxon>Pezizales</taxon>
        <taxon>Pyronemataceae</taxon>
        <taxon>Pyronema</taxon>
    </lineage>
</organism>
<gene>
    <name evidence="3" type="ORF">PCON_01234</name>
</gene>
<feature type="compositionally biased region" description="Polar residues" evidence="1">
    <location>
        <begin position="327"/>
        <end position="338"/>
    </location>
</feature>
<dbReference type="Proteomes" id="UP000018144">
    <property type="component" value="Unassembled WGS sequence"/>
</dbReference>
<dbReference type="AlphaFoldDB" id="U4L8K5"/>
<feature type="compositionally biased region" description="Polar residues" evidence="1">
    <location>
        <begin position="32"/>
        <end position="44"/>
    </location>
</feature>
<evidence type="ECO:0000313" key="4">
    <source>
        <dbReference type="Proteomes" id="UP000018144"/>
    </source>
</evidence>
<evidence type="ECO:0000259" key="2">
    <source>
        <dbReference type="PROSITE" id="PS50003"/>
    </source>
</evidence>
<dbReference type="InterPro" id="IPR001849">
    <property type="entry name" value="PH_domain"/>
</dbReference>
<reference evidence="3 4" key="1">
    <citation type="journal article" date="2013" name="PLoS Genet.">
        <title>The genome and development-dependent transcriptomes of Pyronema confluens: a window into fungal evolution.</title>
        <authorList>
            <person name="Traeger S."/>
            <person name="Altegoer F."/>
            <person name="Freitag M."/>
            <person name="Gabaldon T."/>
            <person name="Kempken F."/>
            <person name="Kumar A."/>
            <person name="Marcet-Houben M."/>
            <person name="Poggeler S."/>
            <person name="Stajich J.E."/>
            <person name="Nowrousian M."/>
        </authorList>
    </citation>
    <scope>NUCLEOTIDE SEQUENCE [LARGE SCALE GENOMIC DNA]</scope>
    <source>
        <strain evidence="4">CBS 100304</strain>
        <tissue evidence="3">Vegetative mycelium</tissue>
    </source>
</reference>
<feature type="compositionally biased region" description="Polar residues" evidence="1">
    <location>
        <begin position="424"/>
        <end position="434"/>
    </location>
</feature>
<dbReference type="STRING" id="1076935.U4L8K5"/>
<feature type="compositionally biased region" description="Polar residues" evidence="1">
    <location>
        <begin position="1"/>
        <end position="18"/>
    </location>
</feature>
<dbReference type="EMBL" id="HF936108">
    <property type="protein sequence ID" value="CCX15008.1"/>
    <property type="molecule type" value="Genomic_DNA"/>
</dbReference>
<dbReference type="PROSITE" id="PS50003">
    <property type="entry name" value="PH_DOMAIN"/>
    <property type="match status" value="1"/>
</dbReference>
<dbReference type="SUPFAM" id="SSF50729">
    <property type="entry name" value="PH domain-like"/>
    <property type="match status" value="1"/>
</dbReference>
<feature type="domain" description="PH" evidence="2">
    <location>
        <begin position="101"/>
        <end position="231"/>
    </location>
</feature>
<feature type="compositionally biased region" description="Basic and acidic residues" evidence="1">
    <location>
        <begin position="303"/>
        <end position="319"/>
    </location>
</feature>
<proteinExistence type="predicted"/>
<dbReference type="eggNOG" id="ENOG502S4CD">
    <property type="taxonomic scope" value="Eukaryota"/>
</dbReference>
<keyword evidence="4" id="KW-1185">Reference proteome</keyword>
<feature type="region of interest" description="Disordered" evidence="1">
    <location>
        <begin position="474"/>
        <end position="542"/>
    </location>
</feature>
<feature type="region of interest" description="Disordered" evidence="1">
    <location>
        <begin position="1"/>
        <end position="47"/>
    </location>
</feature>
<evidence type="ECO:0000256" key="1">
    <source>
        <dbReference type="SAM" id="MobiDB-lite"/>
    </source>
</evidence>
<sequence length="542" mass="60044">MSFFSFSKFTGKNKSKLSINIEEPKQPPPKSVPTTPLTTNSKQDGLSVPIVDQPLPSPNVYKSLEQYPLCVAYVQAIKHSLLPACTISSEKILRQEQAAKTQSRRGRALNRHAPTKSTDLDWTKKLFVLVPGLLLQYSGEGTDDRLPEKILELTASSLAFASDAIPGRPWVLQVYRSAGVDGGHLPDRKNAFVAKVTFKGAIKYSASAMLLVFESAEDMEMWMAILRSEAVRLGGGIKRSTSPKVGDLRPETATTEAMRSDTGEAPEHEWMNFAQDIQDIQEIQEIQGLNNLQNLQDIEGYTTDREYNPRRGTINRDDWSSDDYNSKRASTYTSTDGDRSVISTDQLVLDALRDRDYNRNLRSPDTSPERTPAASYKRRSLQDQQIRNSVDALSDFPPVVGGVSKSPRPSPIHRISYPGPAHGSPSTSELSTPRQRPRPVSYQTIPSHTVDYYGNHLAVPDSRINRRSYGSATSVDIDENAPPGSPPSMPLPKVPSPVVEGLSQSMPRVSGNWAAMEKRAKRRSRQKKEMGLGIVLGVEQEQ</sequence>
<accession>U4L8K5</accession>
<dbReference type="OrthoDB" id="1749473at2759"/>